<dbReference type="GO" id="GO:0030288">
    <property type="term" value="C:outer membrane-bounded periplasmic space"/>
    <property type="evidence" value="ECO:0007669"/>
    <property type="project" value="TreeGrafter"/>
</dbReference>
<dbReference type="EMBL" id="JENW01000083">
    <property type="protein sequence ID" value="KEI15796.1"/>
    <property type="molecule type" value="Genomic_DNA"/>
</dbReference>
<keyword evidence="3" id="KW-1185">Reference proteome</keyword>
<dbReference type="SUPFAM" id="SSF53850">
    <property type="entry name" value="Periplasmic binding protein-like II"/>
    <property type="match status" value="1"/>
</dbReference>
<dbReference type="NCBIfam" id="TIGR03261">
    <property type="entry name" value="phnS2"/>
    <property type="match status" value="1"/>
</dbReference>
<dbReference type="RefSeq" id="WP_039219646.1">
    <property type="nucleotide sequence ID" value="NZ_JENW01000083.1"/>
</dbReference>
<evidence type="ECO:0000313" key="2">
    <source>
        <dbReference type="EMBL" id="KEI15796.1"/>
    </source>
</evidence>
<evidence type="ECO:0000313" key="3">
    <source>
        <dbReference type="Proteomes" id="UP000027770"/>
    </source>
</evidence>
<dbReference type="PANTHER" id="PTHR30006">
    <property type="entry name" value="THIAMINE-BINDING PERIPLASMIC PROTEIN-RELATED"/>
    <property type="match status" value="1"/>
</dbReference>
<dbReference type="CDD" id="cd13544">
    <property type="entry name" value="PBP2_Fbp_like_1"/>
    <property type="match status" value="1"/>
</dbReference>
<accession>A0AA40ITT9</accession>
<dbReference type="PIRSF" id="PIRSF002825">
    <property type="entry name" value="CfbpA"/>
    <property type="match status" value="1"/>
</dbReference>
<evidence type="ECO:0008006" key="4">
    <source>
        <dbReference type="Google" id="ProtNLM"/>
    </source>
</evidence>
<dbReference type="InterPro" id="IPR026045">
    <property type="entry name" value="Ferric-bd"/>
</dbReference>
<organism evidence="2 3">
    <name type="scientific">Clostridium novyi B str. ATCC 27606</name>
    <dbReference type="NCBI Taxonomy" id="1443123"/>
    <lineage>
        <taxon>Bacteria</taxon>
        <taxon>Bacillati</taxon>
        <taxon>Bacillota</taxon>
        <taxon>Clostridia</taxon>
        <taxon>Eubacteriales</taxon>
        <taxon>Clostridiaceae</taxon>
        <taxon>Clostridium</taxon>
    </lineage>
</organism>
<protein>
    <recommendedName>
        <fullName evidence="4">Iron ABC transporter substrate-binding protein</fullName>
    </recommendedName>
</protein>
<keyword evidence="1" id="KW-0732">Signal</keyword>
<comment type="caution">
    <text evidence="2">The sequence shown here is derived from an EMBL/GenBank/DDBJ whole genome shotgun (WGS) entry which is preliminary data.</text>
</comment>
<sequence length="334" mass="38835">MKKLFVLIMSIFIVSTLWGCKNHKEQILNVYTTTEDEYIDSYVKAFNQKYPNIKVNIIRDSTGVITSKLLAEKESPKADVIWDLAATSLVRLKKEHMLQQYVPNSLSKIDKRFIDKEEKPYWIGVSLWTNAFTVNIKEAKSRGVNIPKSYKELLLPKYKKQISMPNPETSGTGYMFLSSIIQNLGEKEGWSYLDKLNENIRVYEHSGSGPIKSTSMGEQLIGIDMRGESLREEKKSPQIKTFFPEEGLAWDLDGIALIKKKDIKEESKKFMEWILSPEAMKIEAEKRNRVVTYKGISDKNIYPKNFFDLLMKNDIEFSANNREKIINEWNKRYK</sequence>
<dbReference type="GO" id="GO:0030976">
    <property type="term" value="F:thiamine pyrophosphate binding"/>
    <property type="evidence" value="ECO:0007669"/>
    <property type="project" value="TreeGrafter"/>
</dbReference>
<dbReference type="AlphaFoldDB" id="A0AA40ITT9"/>
<dbReference type="GO" id="GO:0030975">
    <property type="term" value="F:thiamine binding"/>
    <property type="evidence" value="ECO:0007669"/>
    <property type="project" value="TreeGrafter"/>
</dbReference>
<proteinExistence type="predicted"/>
<dbReference type="InterPro" id="IPR017663">
    <property type="entry name" value="ABC_2-AEP-bd"/>
</dbReference>
<dbReference type="Proteomes" id="UP000027770">
    <property type="component" value="Unassembled WGS sequence"/>
</dbReference>
<evidence type="ECO:0000256" key="1">
    <source>
        <dbReference type="ARBA" id="ARBA00022729"/>
    </source>
</evidence>
<dbReference type="PANTHER" id="PTHR30006:SF2">
    <property type="entry name" value="ABC TRANSPORTER SUBSTRATE-BINDING PROTEIN"/>
    <property type="match status" value="1"/>
</dbReference>
<dbReference type="GO" id="GO:0015888">
    <property type="term" value="P:thiamine transport"/>
    <property type="evidence" value="ECO:0007669"/>
    <property type="project" value="TreeGrafter"/>
</dbReference>
<name>A0AA40ITT9_CLONO</name>
<dbReference type="Pfam" id="PF13343">
    <property type="entry name" value="SBP_bac_6"/>
    <property type="match status" value="1"/>
</dbReference>
<gene>
    <name evidence="2" type="ORF">Z959_11680</name>
</gene>
<dbReference type="Gene3D" id="3.40.190.10">
    <property type="entry name" value="Periplasmic binding protein-like II"/>
    <property type="match status" value="2"/>
</dbReference>
<reference evidence="2 3" key="1">
    <citation type="submission" date="2014-02" db="EMBL/GenBank/DDBJ databases">
        <title>Plasmidome dynamics in the species complex Clostridium novyi sensu lato converts strains of independent lineages into distinctly different pathogens.</title>
        <authorList>
            <person name="Skarin H."/>
            <person name="Segerman B."/>
        </authorList>
    </citation>
    <scope>NUCLEOTIDE SEQUENCE [LARGE SCALE GENOMIC DNA]</scope>
    <source>
        <strain evidence="2 3">ATCC 27606</strain>
    </source>
</reference>